<keyword evidence="2" id="KW-1185">Reference proteome</keyword>
<organism evidence="1 2">
    <name type="scientific">Protopolystoma xenopodis</name>
    <dbReference type="NCBI Taxonomy" id="117903"/>
    <lineage>
        <taxon>Eukaryota</taxon>
        <taxon>Metazoa</taxon>
        <taxon>Spiralia</taxon>
        <taxon>Lophotrochozoa</taxon>
        <taxon>Platyhelminthes</taxon>
        <taxon>Monogenea</taxon>
        <taxon>Polyopisthocotylea</taxon>
        <taxon>Polystomatidea</taxon>
        <taxon>Polystomatidae</taxon>
        <taxon>Protopolystoma</taxon>
    </lineage>
</organism>
<evidence type="ECO:0000313" key="2">
    <source>
        <dbReference type="Proteomes" id="UP000784294"/>
    </source>
</evidence>
<evidence type="ECO:0000313" key="1">
    <source>
        <dbReference type="EMBL" id="VEL11581.1"/>
    </source>
</evidence>
<dbReference type="Proteomes" id="UP000784294">
    <property type="component" value="Unassembled WGS sequence"/>
</dbReference>
<proteinExistence type="predicted"/>
<sequence length="116" mass="13337">MRNTILFIIHFATQDMTRLFVTYKGERTAIDVLGGMTVDNVKQLIRHQFSINENRAQLGDENQERPSLVIEWAGAQLQDNWLLEELCLPTGTTIKARLKEEIDPLLHIDVSANQEF</sequence>
<dbReference type="PANTHER" id="PTHR46885:SF1">
    <property type="entry name" value="PROTEIN ANKUB1"/>
    <property type="match status" value="1"/>
</dbReference>
<dbReference type="EMBL" id="CAAALY010012234">
    <property type="protein sequence ID" value="VEL11581.1"/>
    <property type="molecule type" value="Genomic_DNA"/>
</dbReference>
<dbReference type="InterPro" id="IPR029071">
    <property type="entry name" value="Ubiquitin-like_domsf"/>
</dbReference>
<dbReference type="Gene3D" id="3.10.20.90">
    <property type="entry name" value="Phosphatidylinositol 3-kinase Catalytic Subunit, Chain A, domain 1"/>
    <property type="match status" value="1"/>
</dbReference>
<dbReference type="AlphaFoldDB" id="A0A448WH34"/>
<evidence type="ECO:0008006" key="3">
    <source>
        <dbReference type="Google" id="ProtNLM"/>
    </source>
</evidence>
<accession>A0A448WH34</accession>
<comment type="caution">
    <text evidence="1">The sequence shown here is derived from an EMBL/GenBank/DDBJ whole genome shotgun (WGS) entry which is preliminary data.</text>
</comment>
<dbReference type="InterPro" id="IPR042788">
    <property type="entry name" value="ANKUB1"/>
</dbReference>
<dbReference type="OrthoDB" id="8856820at2759"/>
<protein>
    <recommendedName>
        <fullName evidence="3">Ubiquitin-like domain-containing protein</fullName>
    </recommendedName>
</protein>
<gene>
    <name evidence="1" type="ORF">PXEA_LOCUS5021</name>
</gene>
<reference evidence="1" key="1">
    <citation type="submission" date="2018-11" db="EMBL/GenBank/DDBJ databases">
        <authorList>
            <consortium name="Pathogen Informatics"/>
        </authorList>
    </citation>
    <scope>NUCLEOTIDE SEQUENCE</scope>
</reference>
<dbReference type="PANTHER" id="PTHR46885">
    <property type="entry name" value="PROTEIN ANKUB1"/>
    <property type="match status" value="1"/>
</dbReference>
<dbReference type="SUPFAM" id="SSF54236">
    <property type="entry name" value="Ubiquitin-like"/>
    <property type="match status" value="1"/>
</dbReference>
<name>A0A448WH34_9PLAT</name>